<comment type="caution">
    <text evidence="1">The sequence shown here is derived from an EMBL/GenBank/DDBJ whole genome shotgun (WGS) entry which is preliminary data.</text>
</comment>
<dbReference type="SUPFAM" id="SSF48371">
    <property type="entry name" value="ARM repeat"/>
    <property type="match status" value="1"/>
</dbReference>
<dbReference type="Proteomes" id="UP001470230">
    <property type="component" value="Unassembled WGS sequence"/>
</dbReference>
<sequence length="463" mass="54288">MLEEDISYYFLKESKCQNTFNPRIYNCKSSKDFDISIPEEIEILLSDQYLTNPKKYEICIDAILEYFIEDRQFPLPLKFIKNVIEILDNSNLDRKFIEKTLFVLDISLDSFTSNLKLSSTEINVIYKYFPNQYAINILSHAIRLSSKCAKPILELFPPKKNFKGFNSSVITLISHNFTQNLLPILNLVYVLSDKFEIAYNFTKIYQTLIPIIYRLPPPEQVISFKILINMCKQDQTKISILYNSDGVEKLYSNIKGDNELLEIAFQFLHFISKENEKSLVIIKRLRIHSAVKYAIENLKENAIKIISATFYNILQDNDGAVDYFLKKKYFYIFLSLQKKVSLSTWEEVMTTLCIVIYYCNSMQQIEYILQNSNIIQCISETSESVDFNDDDNNKTQLYIASSIKFALQKLLYFAKFEFERNNRKIFNQDIRNQLMQSAVTESSYDIHPITDFIQSIDCLYNSC</sequence>
<evidence type="ECO:0000313" key="2">
    <source>
        <dbReference type="Proteomes" id="UP001470230"/>
    </source>
</evidence>
<evidence type="ECO:0000313" key="1">
    <source>
        <dbReference type="EMBL" id="KAK8875525.1"/>
    </source>
</evidence>
<proteinExistence type="predicted"/>
<keyword evidence="2" id="KW-1185">Reference proteome</keyword>
<gene>
    <name evidence="1" type="ORF">M9Y10_005692</name>
</gene>
<dbReference type="InterPro" id="IPR016024">
    <property type="entry name" value="ARM-type_fold"/>
</dbReference>
<dbReference type="InterPro" id="IPR011989">
    <property type="entry name" value="ARM-like"/>
</dbReference>
<accession>A0ABR2JCD2</accession>
<name>A0ABR2JCD2_9EUKA</name>
<dbReference type="EMBL" id="JAPFFF010000012">
    <property type="protein sequence ID" value="KAK8875525.1"/>
    <property type="molecule type" value="Genomic_DNA"/>
</dbReference>
<organism evidence="1 2">
    <name type="scientific">Tritrichomonas musculus</name>
    <dbReference type="NCBI Taxonomy" id="1915356"/>
    <lineage>
        <taxon>Eukaryota</taxon>
        <taxon>Metamonada</taxon>
        <taxon>Parabasalia</taxon>
        <taxon>Tritrichomonadida</taxon>
        <taxon>Tritrichomonadidae</taxon>
        <taxon>Tritrichomonas</taxon>
    </lineage>
</organism>
<dbReference type="Gene3D" id="1.25.10.10">
    <property type="entry name" value="Leucine-rich Repeat Variant"/>
    <property type="match status" value="1"/>
</dbReference>
<reference evidence="1 2" key="1">
    <citation type="submission" date="2024-04" db="EMBL/GenBank/DDBJ databases">
        <title>Tritrichomonas musculus Genome.</title>
        <authorList>
            <person name="Alves-Ferreira E."/>
            <person name="Grigg M."/>
            <person name="Lorenzi H."/>
            <person name="Galac M."/>
        </authorList>
    </citation>
    <scope>NUCLEOTIDE SEQUENCE [LARGE SCALE GENOMIC DNA]</scope>
    <source>
        <strain evidence="1 2">EAF2021</strain>
    </source>
</reference>
<protein>
    <submittedName>
        <fullName evidence="1">Uncharacterized protein</fullName>
    </submittedName>
</protein>